<protein>
    <submittedName>
        <fullName evidence="3">RNA polymerase subunit sigma-70</fullName>
    </submittedName>
</protein>
<evidence type="ECO:0000313" key="4">
    <source>
        <dbReference type="Proteomes" id="UP001061862"/>
    </source>
</evidence>
<gene>
    <name evidence="3" type="ORF">N8A98_14905</name>
</gene>
<dbReference type="SUPFAM" id="SSF88946">
    <property type="entry name" value="Sigma2 domain of RNA polymerase sigma factors"/>
    <property type="match status" value="1"/>
</dbReference>
<keyword evidence="4" id="KW-1185">Reference proteome</keyword>
<evidence type="ECO:0000259" key="2">
    <source>
        <dbReference type="Pfam" id="PF20239"/>
    </source>
</evidence>
<dbReference type="PANTHER" id="PTHR47756">
    <property type="entry name" value="BLL6612 PROTEIN-RELATED"/>
    <property type="match status" value="1"/>
</dbReference>
<dbReference type="Proteomes" id="UP001061862">
    <property type="component" value="Chromosome"/>
</dbReference>
<dbReference type="InterPro" id="IPR013325">
    <property type="entry name" value="RNA_pol_sigma_r2"/>
</dbReference>
<dbReference type="Pfam" id="PF20239">
    <property type="entry name" value="DUF6596"/>
    <property type="match status" value="1"/>
</dbReference>
<dbReference type="InterPro" id="IPR007627">
    <property type="entry name" value="RNA_pol_sigma70_r2"/>
</dbReference>
<dbReference type="SUPFAM" id="SSF88659">
    <property type="entry name" value="Sigma3 and sigma4 domains of RNA polymerase sigma factors"/>
    <property type="match status" value="1"/>
</dbReference>
<reference evidence="3 4" key="1">
    <citation type="submission" date="2022-09" db="EMBL/GenBank/DDBJ databases">
        <title>Interaction between co-microsymbionts with complementary sets of symbiotic genes in legume-rhizobium systems.</title>
        <authorList>
            <person name="Safronova V."/>
            <person name="Sazanova A."/>
            <person name="Afonin A."/>
            <person name="Chirak E."/>
        </authorList>
    </citation>
    <scope>NUCLEOTIDE SEQUENCE [LARGE SCALE GENOMIC DNA]</scope>
    <source>
        <strain evidence="3 4">A18/4-1</strain>
    </source>
</reference>
<name>A0ABY6C8H6_9HYPH</name>
<feature type="domain" description="DUF6596" evidence="2">
    <location>
        <begin position="184"/>
        <end position="282"/>
    </location>
</feature>
<dbReference type="RefSeq" id="WP_262166429.1">
    <property type="nucleotide sequence ID" value="NZ_CP104965.1"/>
</dbReference>
<sequence>MSELGNEARRAAERVARDSYGRLVAFLAARTRDVAGAEDALAEAFASALKSWPDDGVPDNPDAWLLTVARRRQTDAVRRRYTRTAGEVHIQLMAEELEDAAAHPDAIPDRRLALMFACAHPAIEAGMRAPMILQTILGLTAIDIAAAFLIPPATMGQRLVRAKTRIKDAGIPFAIPEREDLPGRLDAVLEAIYAAYAKGWTEIGDAAADRLADEAIWLGRLVVSLLPDEPEAKGMLALMLYAEARRPARRDPDGLYVPLEQQDIALWDEPQIMAAEALLRAANRAGPTGRYQIEAAIQSAHIARRVTGQANWPTIVTLYDVLLQLTDSPVVILNRAAALAERDGPEAALTSLDTIADDKRMADYQPYWAARGHFAARAGRKDQAHEALTLAIGLSTDEAVRQYLTGQRSALQDG</sequence>
<feature type="domain" description="RNA polymerase sigma-70 region 2" evidence="1">
    <location>
        <begin position="20"/>
        <end position="80"/>
    </location>
</feature>
<evidence type="ECO:0000313" key="3">
    <source>
        <dbReference type="EMBL" id="UXN68544.1"/>
    </source>
</evidence>
<proteinExistence type="predicted"/>
<dbReference type="Pfam" id="PF04542">
    <property type="entry name" value="Sigma70_r2"/>
    <property type="match status" value="1"/>
</dbReference>
<dbReference type="PANTHER" id="PTHR47756:SF2">
    <property type="entry name" value="BLL6612 PROTEIN"/>
    <property type="match status" value="1"/>
</dbReference>
<evidence type="ECO:0000259" key="1">
    <source>
        <dbReference type="Pfam" id="PF04542"/>
    </source>
</evidence>
<organism evidence="3 4">
    <name type="scientific">Devosia neptuniae</name>
    <dbReference type="NCBI Taxonomy" id="191302"/>
    <lineage>
        <taxon>Bacteria</taxon>
        <taxon>Pseudomonadati</taxon>
        <taxon>Pseudomonadota</taxon>
        <taxon>Alphaproteobacteria</taxon>
        <taxon>Hyphomicrobiales</taxon>
        <taxon>Devosiaceae</taxon>
        <taxon>Devosia</taxon>
    </lineage>
</organism>
<dbReference type="EMBL" id="CP104965">
    <property type="protein sequence ID" value="UXN68544.1"/>
    <property type="molecule type" value="Genomic_DNA"/>
</dbReference>
<dbReference type="Gene3D" id="1.10.1740.10">
    <property type="match status" value="1"/>
</dbReference>
<dbReference type="InterPro" id="IPR013324">
    <property type="entry name" value="RNA_pol_sigma_r3/r4-like"/>
</dbReference>
<accession>A0ABY6C8H6</accession>
<dbReference type="InterPro" id="IPR046531">
    <property type="entry name" value="DUF6596"/>
</dbReference>